<comment type="function">
    <text evidence="1">Iron-sulfur subunit of the cytochrome bc1 complex, an essential component of the respiratory electron transport chain required for ATP synthesis. The bc1 complex catalyzes the oxidation of menaquinol and the reduction of cytochrome c in the respiratory chain. The bc1 complex operates through a Q-cycle mechanism that couples electron transfer to generation of the proton gradient that drives ATP synthesis.</text>
</comment>
<keyword evidence="7" id="KW-1015">Disulfide bond</keyword>
<dbReference type="PRINTS" id="PR00162">
    <property type="entry name" value="RIESKE"/>
</dbReference>
<dbReference type="GO" id="GO:0046872">
    <property type="term" value="F:metal ion binding"/>
    <property type="evidence" value="ECO:0007669"/>
    <property type="project" value="UniProtKB-KW"/>
</dbReference>
<dbReference type="GO" id="GO:0004497">
    <property type="term" value="F:monooxygenase activity"/>
    <property type="evidence" value="ECO:0007669"/>
    <property type="project" value="UniProtKB-ARBA"/>
</dbReference>
<dbReference type="InterPro" id="IPR036922">
    <property type="entry name" value="Rieske_2Fe-2S_sf"/>
</dbReference>
<evidence type="ECO:0000313" key="12">
    <source>
        <dbReference type="Proteomes" id="UP000316706"/>
    </source>
</evidence>
<evidence type="ECO:0000256" key="1">
    <source>
        <dbReference type="ARBA" id="ARBA00002494"/>
    </source>
</evidence>
<evidence type="ECO:0000256" key="9">
    <source>
        <dbReference type="ARBA" id="ARBA00034078"/>
    </source>
</evidence>
<dbReference type="CDD" id="cd03467">
    <property type="entry name" value="Rieske"/>
    <property type="match status" value="1"/>
</dbReference>
<dbReference type="PANTHER" id="PTHR10134">
    <property type="entry name" value="CYTOCHROME B-C1 COMPLEX SUBUNIT RIESKE, MITOCHONDRIAL"/>
    <property type="match status" value="1"/>
</dbReference>
<evidence type="ECO:0000259" key="10">
    <source>
        <dbReference type="PROSITE" id="PS51296"/>
    </source>
</evidence>
<comment type="caution">
    <text evidence="11">The sequence shown here is derived from an EMBL/GenBank/DDBJ whole genome shotgun (WGS) entry which is preliminary data.</text>
</comment>
<dbReference type="FunFam" id="2.102.10.10:FF:000016">
    <property type="entry name" value="Nitrite reductase/ring-hydroxylating ferredoxin subunit"/>
    <property type="match status" value="1"/>
</dbReference>
<keyword evidence="5" id="KW-0408">Iron</keyword>
<dbReference type="SUPFAM" id="SSF50022">
    <property type="entry name" value="ISP domain"/>
    <property type="match status" value="1"/>
</dbReference>
<dbReference type="GO" id="GO:0051537">
    <property type="term" value="F:2 iron, 2 sulfur cluster binding"/>
    <property type="evidence" value="ECO:0007669"/>
    <property type="project" value="UniProtKB-KW"/>
</dbReference>
<organism evidence="11 12">
    <name type="scientific">Actinomadura hallensis</name>
    <dbReference type="NCBI Taxonomy" id="337895"/>
    <lineage>
        <taxon>Bacteria</taxon>
        <taxon>Bacillati</taxon>
        <taxon>Actinomycetota</taxon>
        <taxon>Actinomycetes</taxon>
        <taxon>Streptosporangiales</taxon>
        <taxon>Thermomonosporaceae</taxon>
        <taxon>Actinomadura</taxon>
    </lineage>
</organism>
<keyword evidence="4" id="KW-0479">Metal-binding</keyword>
<reference evidence="11 12" key="1">
    <citation type="submission" date="2019-06" db="EMBL/GenBank/DDBJ databases">
        <title>Sequencing the genomes of 1000 actinobacteria strains.</title>
        <authorList>
            <person name="Klenk H.-P."/>
        </authorList>
    </citation>
    <scope>NUCLEOTIDE SEQUENCE [LARGE SCALE GENOMIC DNA]</scope>
    <source>
        <strain evidence="11 12">DSM 45043</strain>
    </source>
</reference>
<evidence type="ECO:0000313" key="11">
    <source>
        <dbReference type="EMBL" id="TQM69509.1"/>
    </source>
</evidence>
<keyword evidence="3" id="KW-0001">2Fe-2S</keyword>
<accession>A0A543IG16</accession>
<dbReference type="Gene3D" id="2.102.10.10">
    <property type="entry name" value="Rieske [2Fe-2S] iron-sulphur domain"/>
    <property type="match status" value="1"/>
</dbReference>
<dbReference type="PROSITE" id="PS51296">
    <property type="entry name" value="RIESKE"/>
    <property type="match status" value="1"/>
</dbReference>
<protein>
    <recommendedName>
        <fullName evidence="2">Cytochrome bc1 complex Rieske iron-sulfur subunit</fullName>
    </recommendedName>
    <alternativeName>
        <fullName evidence="8">Cytochrome bc1 reductase complex subunit QcrA</fullName>
    </alternativeName>
</protein>
<dbReference type="EMBL" id="VFPO01000001">
    <property type="protein sequence ID" value="TQM69509.1"/>
    <property type="molecule type" value="Genomic_DNA"/>
</dbReference>
<gene>
    <name evidence="11" type="ORF">FHX41_3204</name>
</gene>
<feature type="domain" description="Rieske" evidence="10">
    <location>
        <begin position="56"/>
        <end position="148"/>
    </location>
</feature>
<dbReference type="InterPro" id="IPR017941">
    <property type="entry name" value="Rieske_2Fe-2S"/>
</dbReference>
<proteinExistence type="predicted"/>
<dbReference type="RefSeq" id="WP_141969715.1">
    <property type="nucleotide sequence ID" value="NZ_VFPO01000001.1"/>
</dbReference>
<evidence type="ECO:0000256" key="4">
    <source>
        <dbReference type="ARBA" id="ARBA00022723"/>
    </source>
</evidence>
<keyword evidence="6" id="KW-0411">Iron-sulfur</keyword>
<dbReference type="GO" id="GO:0016020">
    <property type="term" value="C:membrane"/>
    <property type="evidence" value="ECO:0007669"/>
    <property type="project" value="InterPro"/>
</dbReference>
<dbReference type="Pfam" id="PF00355">
    <property type="entry name" value="Rieske"/>
    <property type="match status" value="1"/>
</dbReference>
<dbReference type="InterPro" id="IPR014349">
    <property type="entry name" value="Rieske_Fe-S_prot"/>
</dbReference>
<comment type="cofactor">
    <cofactor evidence="9">
        <name>[2Fe-2S] cluster</name>
        <dbReference type="ChEBI" id="CHEBI:190135"/>
    </cofactor>
</comment>
<dbReference type="Proteomes" id="UP000316706">
    <property type="component" value="Unassembled WGS sequence"/>
</dbReference>
<evidence type="ECO:0000256" key="2">
    <source>
        <dbReference type="ARBA" id="ARBA00015816"/>
    </source>
</evidence>
<evidence type="ECO:0000256" key="5">
    <source>
        <dbReference type="ARBA" id="ARBA00023004"/>
    </source>
</evidence>
<dbReference type="OrthoDB" id="25106at2"/>
<sequence length="149" mass="14869">MSDELTPGASPGAGSAGTGGIGRRTVLCGMGAVGAAALAGCASGGGEKSVEDLRGREIAKVADIPVGGGKVYGEDKVVVTQPAQGEFKAFTAVCPHQGCSVDKVQNGLIRCPCHGSEFKAEDGSVQKGPAQTPLKEYPVQVKGDGIVVT</sequence>
<evidence type="ECO:0000256" key="3">
    <source>
        <dbReference type="ARBA" id="ARBA00022714"/>
    </source>
</evidence>
<evidence type="ECO:0000256" key="6">
    <source>
        <dbReference type="ARBA" id="ARBA00023014"/>
    </source>
</evidence>
<keyword evidence="12" id="KW-1185">Reference proteome</keyword>
<dbReference type="InterPro" id="IPR005805">
    <property type="entry name" value="Rieske_Fe-S_prot_C"/>
</dbReference>
<evidence type="ECO:0000256" key="7">
    <source>
        <dbReference type="ARBA" id="ARBA00023157"/>
    </source>
</evidence>
<dbReference type="GO" id="GO:0016705">
    <property type="term" value="F:oxidoreductase activity, acting on paired donors, with incorporation or reduction of molecular oxygen"/>
    <property type="evidence" value="ECO:0007669"/>
    <property type="project" value="UniProtKB-ARBA"/>
</dbReference>
<evidence type="ECO:0000256" key="8">
    <source>
        <dbReference type="ARBA" id="ARBA00029586"/>
    </source>
</evidence>
<name>A0A543IG16_9ACTN</name>
<dbReference type="AlphaFoldDB" id="A0A543IG16"/>